<reference evidence="3 4" key="1">
    <citation type="submission" date="2017-12" db="EMBL/GenBank/DDBJ databases">
        <title>Genome Sequence of a Multidrug-Resistant Candida haemulonii Isolate from a Patient with Chronic Leg Ulcers in Israel.</title>
        <authorList>
            <person name="Chow N.A."/>
            <person name="Gade L."/>
            <person name="Batra D."/>
            <person name="Rowe L.A."/>
            <person name="Ben-Ami R."/>
            <person name="Loparev V.N."/>
            <person name="Litvintseva A.P."/>
        </authorList>
    </citation>
    <scope>NUCLEOTIDE SEQUENCE [LARGE SCALE GENOMIC DNA]</scope>
    <source>
        <strain evidence="3 4">B11899</strain>
    </source>
</reference>
<dbReference type="GO" id="GO:0015035">
    <property type="term" value="F:protein-disulfide reductase activity"/>
    <property type="evidence" value="ECO:0007669"/>
    <property type="project" value="InterPro"/>
</dbReference>
<dbReference type="STRING" id="45357.A0A2V1AYT5"/>
<feature type="domain" description="Thioredoxin" evidence="2">
    <location>
        <begin position="26"/>
        <end position="148"/>
    </location>
</feature>
<dbReference type="GeneID" id="37008071"/>
<dbReference type="CDD" id="cd02947">
    <property type="entry name" value="TRX_family"/>
    <property type="match status" value="1"/>
</dbReference>
<gene>
    <name evidence="3" type="ORF">CXQ85_002740</name>
</gene>
<dbReference type="InterPro" id="IPR036249">
    <property type="entry name" value="Thioredoxin-like_sf"/>
</dbReference>
<dbReference type="SUPFAM" id="SSF52833">
    <property type="entry name" value="Thioredoxin-like"/>
    <property type="match status" value="1"/>
</dbReference>
<dbReference type="PRINTS" id="PR00421">
    <property type="entry name" value="THIOREDOXIN"/>
</dbReference>
<organism evidence="3 4">
    <name type="scientific">Candidozyma haemuli</name>
    <dbReference type="NCBI Taxonomy" id="45357"/>
    <lineage>
        <taxon>Eukaryota</taxon>
        <taxon>Fungi</taxon>
        <taxon>Dikarya</taxon>
        <taxon>Ascomycota</taxon>
        <taxon>Saccharomycotina</taxon>
        <taxon>Pichiomycetes</taxon>
        <taxon>Metschnikowiaceae</taxon>
        <taxon>Candidozyma</taxon>
    </lineage>
</organism>
<dbReference type="InterPro" id="IPR013766">
    <property type="entry name" value="Thioredoxin_domain"/>
</dbReference>
<dbReference type="Gene3D" id="3.40.30.10">
    <property type="entry name" value="Glutaredoxin"/>
    <property type="match status" value="1"/>
</dbReference>
<keyword evidence="4" id="KW-1185">Reference proteome</keyword>
<comment type="caution">
    <text evidence="3">The sequence shown here is derived from an EMBL/GenBank/DDBJ whole genome shotgun (WGS) entry which is preliminary data.</text>
</comment>
<evidence type="ECO:0000313" key="4">
    <source>
        <dbReference type="Proteomes" id="UP000244309"/>
    </source>
</evidence>
<dbReference type="NCBIfam" id="TIGR01068">
    <property type="entry name" value="thioredoxin"/>
    <property type="match status" value="1"/>
</dbReference>
<keyword evidence="1" id="KW-1015">Disulfide bond</keyword>
<dbReference type="EMBL" id="PKFO01000010">
    <property type="protein sequence ID" value="PVH23015.1"/>
    <property type="molecule type" value="Genomic_DNA"/>
</dbReference>
<dbReference type="PROSITE" id="PS00194">
    <property type="entry name" value="THIOREDOXIN_1"/>
    <property type="match status" value="1"/>
</dbReference>
<sequence length="156" mass="16742">MLKFASSISSRPSAQYLARSRVPSKLASQGLRSSIALYSTNNGTPVTEIRDLESFAAFTDSQKPSIVDFYATWCGPCKAIAPVFDKLAGAVPEAQFARVDVDEAPDVAGQNGVTAMPTILFFKDGKETGKIVGADLQKLIQLIQTNTGVDVKTRKL</sequence>
<dbReference type="Proteomes" id="UP000244309">
    <property type="component" value="Unassembled WGS sequence"/>
</dbReference>
<dbReference type="OrthoDB" id="10263751at2759"/>
<evidence type="ECO:0000259" key="2">
    <source>
        <dbReference type="PROSITE" id="PS51352"/>
    </source>
</evidence>
<dbReference type="RefSeq" id="XP_025343955.1">
    <property type="nucleotide sequence ID" value="XM_025486405.1"/>
</dbReference>
<evidence type="ECO:0000313" key="3">
    <source>
        <dbReference type="EMBL" id="PVH23015.1"/>
    </source>
</evidence>
<dbReference type="AlphaFoldDB" id="A0A2V1AYT5"/>
<dbReference type="FunFam" id="3.40.30.10:FF:000245">
    <property type="entry name" value="Thioredoxin"/>
    <property type="match status" value="1"/>
</dbReference>
<dbReference type="PROSITE" id="PS51352">
    <property type="entry name" value="THIOREDOXIN_2"/>
    <property type="match status" value="1"/>
</dbReference>
<name>A0A2V1AYT5_9ASCO</name>
<dbReference type="PANTHER" id="PTHR46115">
    <property type="entry name" value="THIOREDOXIN-LIKE PROTEIN 1"/>
    <property type="match status" value="1"/>
</dbReference>
<dbReference type="Pfam" id="PF00085">
    <property type="entry name" value="Thioredoxin"/>
    <property type="match status" value="1"/>
</dbReference>
<dbReference type="InterPro" id="IPR005746">
    <property type="entry name" value="Thioredoxin"/>
</dbReference>
<dbReference type="VEuPathDB" id="FungiDB:CXQ85_002740"/>
<accession>A0A2V1AYT5</accession>
<dbReference type="InterPro" id="IPR017937">
    <property type="entry name" value="Thioredoxin_CS"/>
</dbReference>
<protein>
    <submittedName>
        <fullName evidence="3">Thioredoxin</fullName>
    </submittedName>
</protein>
<proteinExistence type="predicted"/>
<evidence type="ECO:0000256" key="1">
    <source>
        <dbReference type="ARBA" id="ARBA00023157"/>
    </source>
</evidence>